<dbReference type="InterPro" id="IPR024534">
    <property type="entry name" value="JetD_C"/>
</dbReference>
<organism evidence="2 3">
    <name type="scientific">Clostridium collagenovorans DSM 3089</name>
    <dbReference type="NCBI Taxonomy" id="1121306"/>
    <lineage>
        <taxon>Bacteria</taxon>
        <taxon>Bacillati</taxon>
        <taxon>Bacillota</taxon>
        <taxon>Clostridia</taxon>
        <taxon>Eubacteriales</taxon>
        <taxon>Clostridiaceae</taxon>
        <taxon>Clostridium</taxon>
    </lineage>
</organism>
<dbReference type="Proteomes" id="UP000184526">
    <property type="component" value="Unassembled WGS sequence"/>
</dbReference>
<evidence type="ECO:0000259" key="1">
    <source>
        <dbReference type="Pfam" id="PF09983"/>
    </source>
</evidence>
<protein>
    <recommendedName>
        <fullName evidence="1">Wadjet protein JetD C-terminal domain-containing protein</fullName>
    </recommendedName>
</protein>
<dbReference type="OrthoDB" id="9809365at2"/>
<proteinExistence type="predicted"/>
<gene>
    <name evidence="2" type="ORF">SAMN02745196_01205</name>
</gene>
<feature type="domain" description="Wadjet protein JetD C-terminal" evidence="1">
    <location>
        <begin position="162"/>
        <end position="256"/>
    </location>
</feature>
<reference evidence="2 3" key="1">
    <citation type="submission" date="2016-11" db="EMBL/GenBank/DDBJ databases">
        <authorList>
            <person name="Jaros S."/>
            <person name="Januszkiewicz K."/>
            <person name="Wedrychowicz H."/>
        </authorList>
    </citation>
    <scope>NUCLEOTIDE SEQUENCE [LARGE SCALE GENOMIC DNA]</scope>
    <source>
        <strain evidence="2 3">DSM 3089</strain>
    </source>
</reference>
<name>A0A1M5VB07_9CLOT</name>
<accession>A0A1M5VB07</accession>
<keyword evidence="3" id="KW-1185">Reference proteome</keyword>
<evidence type="ECO:0000313" key="2">
    <source>
        <dbReference type="EMBL" id="SHH72420.1"/>
    </source>
</evidence>
<evidence type="ECO:0000313" key="3">
    <source>
        <dbReference type="Proteomes" id="UP000184526"/>
    </source>
</evidence>
<dbReference type="AlphaFoldDB" id="A0A1M5VB07"/>
<dbReference type="Pfam" id="PF09983">
    <property type="entry name" value="JetD_C"/>
    <property type="match status" value="1"/>
</dbReference>
<sequence length="335" mass="39523">MIDFNKIKGSYISLDELIKAMKNEDYIEIYENICDFLDNGKIISVKASPLNGKKPALHTKYKVIRTEKDNSELLYEINYSLCIEFDTSYYKTHLDKYEDNRKEIKLLNDFFIRKKHLLSDTISMNERAFQIWGQEKFLQKGSGKTILKNLGLKEEDLNYYDTSEPLAYYSVSKEVPQKILIIENKDTYYTFRKHLINKNSTLLNEDIKTVIYGKGKNINKTFKDFEISAEEHVFNKENLVLYLGDIDCEGIVIYESFYKYFSARYKVAPFVEGYLKMIDKAEELEVPLPVTKVGQNRNISNIFFENFTCNDKDRILKILERDEYIPQEILNIRDL</sequence>
<dbReference type="RefSeq" id="WP_072831053.1">
    <property type="nucleotide sequence ID" value="NZ_FQXP01000004.1"/>
</dbReference>
<dbReference type="EMBL" id="FQXP01000004">
    <property type="protein sequence ID" value="SHH72420.1"/>
    <property type="molecule type" value="Genomic_DNA"/>
</dbReference>
<dbReference type="STRING" id="1121306.SAMN02745196_01205"/>